<evidence type="ECO:0000313" key="6">
    <source>
        <dbReference type="Proteomes" id="UP000734854"/>
    </source>
</evidence>
<proteinExistence type="inferred from homology"/>
<dbReference type="InterPro" id="IPR007527">
    <property type="entry name" value="Znf_SWIM"/>
</dbReference>
<protein>
    <recommendedName>
        <fullName evidence="2">Protein FAR1-RELATED SEQUENCE</fullName>
    </recommendedName>
</protein>
<keyword evidence="2" id="KW-0539">Nucleus</keyword>
<comment type="similarity">
    <text evidence="2">Belongs to the FHY3/FAR1 family.</text>
</comment>
<dbReference type="AlphaFoldDB" id="A0A8J5IGV2"/>
<dbReference type="PANTHER" id="PTHR31669">
    <property type="entry name" value="PROTEIN FAR1-RELATED SEQUENCE 10-RELATED"/>
    <property type="match status" value="1"/>
</dbReference>
<organism evidence="5 6">
    <name type="scientific">Zingiber officinale</name>
    <name type="common">Ginger</name>
    <name type="synonym">Amomum zingiber</name>
    <dbReference type="NCBI Taxonomy" id="94328"/>
    <lineage>
        <taxon>Eukaryota</taxon>
        <taxon>Viridiplantae</taxon>
        <taxon>Streptophyta</taxon>
        <taxon>Embryophyta</taxon>
        <taxon>Tracheophyta</taxon>
        <taxon>Spermatophyta</taxon>
        <taxon>Magnoliopsida</taxon>
        <taxon>Liliopsida</taxon>
        <taxon>Zingiberales</taxon>
        <taxon>Zingiberaceae</taxon>
        <taxon>Zingiber</taxon>
    </lineage>
</organism>
<dbReference type="InterPro" id="IPR031052">
    <property type="entry name" value="FHY3/FAR1"/>
</dbReference>
<feature type="compositionally biased region" description="Basic and acidic residues" evidence="3">
    <location>
        <begin position="225"/>
        <end position="237"/>
    </location>
</feature>
<feature type="region of interest" description="Disordered" evidence="3">
    <location>
        <begin position="218"/>
        <end position="237"/>
    </location>
</feature>
<keyword evidence="2" id="KW-0479">Metal-binding</keyword>
<keyword evidence="6" id="KW-1185">Reference proteome</keyword>
<name>A0A8J5IGV2_ZINOF</name>
<feature type="region of interest" description="Disordered" evidence="3">
    <location>
        <begin position="290"/>
        <end position="318"/>
    </location>
</feature>
<dbReference type="PANTHER" id="PTHR31669:SF283">
    <property type="entry name" value="PROTEIN FAR1-RELATED SEQUENCE"/>
    <property type="match status" value="1"/>
</dbReference>
<evidence type="ECO:0000256" key="1">
    <source>
        <dbReference type="PROSITE-ProRule" id="PRU00325"/>
    </source>
</evidence>
<comment type="caution">
    <text evidence="5">The sequence shown here is derived from an EMBL/GenBank/DDBJ whole genome shotgun (WGS) entry which is preliminary data.</text>
</comment>
<dbReference type="EMBL" id="JACMSC010000001">
    <property type="protein sequence ID" value="KAG6535054.1"/>
    <property type="molecule type" value="Genomic_DNA"/>
</dbReference>
<evidence type="ECO:0000259" key="4">
    <source>
        <dbReference type="PROSITE" id="PS50966"/>
    </source>
</evidence>
<feature type="domain" description="SWIM-type" evidence="4">
    <location>
        <begin position="112"/>
        <end position="148"/>
    </location>
</feature>
<accession>A0A8J5IGV2</accession>
<evidence type="ECO:0000256" key="3">
    <source>
        <dbReference type="SAM" id="MobiDB-lite"/>
    </source>
</evidence>
<keyword evidence="2" id="KW-0862">Zinc</keyword>
<dbReference type="GO" id="GO:0008270">
    <property type="term" value="F:zinc ion binding"/>
    <property type="evidence" value="ECO:0007669"/>
    <property type="project" value="UniProtKB-UniRule"/>
</dbReference>
<evidence type="ECO:0000313" key="5">
    <source>
        <dbReference type="EMBL" id="KAG6535054.1"/>
    </source>
</evidence>
<dbReference type="Proteomes" id="UP000734854">
    <property type="component" value="Unassembled WGS sequence"/>
</dbReference>
<dbReference type="PROSITE" id="PS50966">
    <property type="entry name" value="ZF_SWIM"/>
    <property type="match status" value="1"/>
</dbReference>
<comment type="function">
    <text evidence="2">Putative transcription activator involved in regulating light control of development.</text>
</comment>
<dbReference type="GO" id="GO:0006355">
    <property type="term" value="P:regulation of DNA-templated transcription"/>
    <property type="evidence" value="ECO:0007669"/>
    <property type="project" value="UniProtKB-UniRule"/>
</dbReference>
<gene>
    <name evidence="5" type="ORF">ZIOFF_000008</name>
</gene>
<dbReference type="GO" id="GO:0005634">
    <property type="term" value="C:nucleus"/>
    <property type="evidence" value="ECO:0007669"/>
    <property type="project" value="UniProtKB-SubCell"/>
</dbReference>
<reference evidence="5 6" key="1">
    <citation type="submission" date="2020-08" db="EMBL/GenBank/DDBJ databases">
        <title>Plant Genome Project.</title>
        <authorList>
            <person name="Zhang R.-G."/>
        </authorList>
    </citation>
    <scope>NUCLEOTIDE SEQUENCE [LARGE SCALE GENOMIC DNA]</scope>
    <source>
        <tissue evidence="5">Rhizome</tissue>
    </source>
</reference>
<comment type="subcellular location">
    <subcellularLocation>
        <location evidence="2">Nucleus</location>
    </subcellularLocation>
</comment>
<keyword evidence="1 2" id="KW-0863">Zinc-finger</keyword>
<evidence type="ECO:0000256" key="2">
    <source>
        <dbReference type="RuleBase" id="RU367018"/>
    </source>
</evidence>
<sequence>MNTFFDDYVHSETTLKRIVEQYDNALKSKIEKEDNSDFTSFNSIIPIICGNPIEKKFQSVYINKIFKLFQNELQGLMFCNTSFVKEEGLTLFFEVMETVYGKDGTTPKEISFWVQYSELQCQMKCLCRLFKFRGIVCRHLMSVLVRGKYGVRVRRRFKASRSFEELHRVEELGASLRGVEDELRWWRSFRASLVEDVFRALLGWRFRVRLAVVVGGGGRSGDGGEEGRSQAESRELHSMEELGASPHGVEDELLLVEDDFRASLVEDGFRALLGWHLRVRLAVVMGGGGGRSGDGGGEGRSRIENRVASGGERRSRRI</sequence>